<protein>
    <submittedName>
        <fullName evidence="2">Uncharacterized protein</fullName>
    </submittedName>
</protein>
<organism evidence="2 3">
    <name type="scientific">Caerostris extrusa</name>
    <name type="common">Bark spider</name>
    <name type="synonym">Caerostris bankana</name>
    <dbReference type="NCBI Taxonomy" id="172846"/>
    <lineage>
        <taxon>Eukaryota</taxon>
        <taxon>Metazoa</taxon>
        <taxon>Ecdysozoa</taxon>
        <taxon>Arthropoda</taxon>
        <taxon>Chelicerata</taxon>
        <taxon>Arachnida</taxon>
        <taxon>Araneae</taxon>
        <taxon>Araneomorphae</taxon>
        <taxon>Entelegynae</taxon>
        <taxon>Araneoidea</taxon>
        <taxon>Araneidae</taxon>
        <taxon>Caerostris</taxon>
    </lineage>
</organism>
<dbReference type="EMBL" id="BPLR01007785">
    <property type="protein sequence ID" value="GIY19715.1"/>
    <property type="molecule type" value="Genomic_DNA"/>
</dbReference>
<evidence type="ECO:0000256" key="1">
    <source>
        <dbReference type="SAM" id="MobiDB-lite"/>
    </source>
</evidence>
<evidence type="ECO:0000313" key="2">
    <source>
        <dbReference type="EMBL" id="GIY19715.1"/>
    </source>
</evidence>
<sequence length="100" mass="11390">MLQIWKWFRSSHSFRIRNYFSAHLGVCIETGSTNWLSFEPSPLVQKPGTLNTKHPKIFPVLFLFQPGSHQSSPISGAFPHQEGTSYSDKRNSSSSVHTRK</sequence>
<accession>A0AAV4RHJ9</accession>
<reference evidence="2 3" key="1">
    <citation type="submission" date="2021-06" db="EMBL/GenBank/DDBJ databases">
        <title>Caerostris extrusa draft genome.</title>
        <authorList>
            <person name="Kono N."/>
            <person name="Arakawa K."/>
        </authorList>
    </citation>
    <scope>NUCLEOTIDE SEQUENCE [LARGE SCALE GENOMIC DNA]</scope>
</reference>
<comment type="caution">
    <text evidence="2">The sequence shown here is derived from an EMBL/GenBank/DDBJ whole genome shotgun (WGS) entry which is preliminary data.</text>
</comment>
<evidence type="ECO:0000313" key="3">
    <source>
        <dbReference type="Proteomes" id="UP001054945"/>
    </source>
</evidence>
<name>A0AAV4RHJ9_CAEEX</name>
<dbReference type="AlphaFoldDB" id="A0AAV4RHJ9"/>
<dbReference type="Proteomes" id="UP001054945">
    <property type="component" value="Unassembled WGS sequence"/>
</dbReference>
<feature type="region of interest" description="Disordered" evidence="1">
    <location>
        <begin position="69"/>
        <end position="100"/>
    </location>
</feature>
<gene>
    <name evidence="2" type="ORF">CEXT_195231</name>
</gene>
<proteinExistence type="predicted"/>
<feature type="compositionally biased region" description="Polar residues" evidence="1">
    <location>
        <begin position="82"/>
        <end position="100"/>
    </location>
</feature>
<keyword evidence="3" id="KW-1185">Reference proteome</keyword>